<feature type="domain" description="Glycosyltransferase 2-like" evidence="10">
    <location>
        <begin position="12"/>
        <end position="134"/>
    </location>
</feature>
<evidence type="ECO:0000256" key="1">
    <source>
        <dbReference type="ARBA" id="ARBA00004236"/>
    </source>
</evidence>
<keyword evidence="12" id="KW-1185">Reference proteome</keyword>
<dbReference type="PANTHER" id="PTHR43646">
    <property type="entry name" value="GLYCOSYLTRANSFERASE"/>
    <property type="match status" value="1"/>
</dbReference>
<evidence type="ECO:0000256" key="6">
    <source>
        <dbReference type="ARBA" id="ARBA00037281"/>
    </source>
</evidence>
<comment type="pathway">
    <text evidence="7">Carotenoid biosynthesis; staphyloxanthin biosynthesis; staphyloxanthin from farnesyl diphosphate: step 4/5.</text>
</comment>
<keyword evidence="5" id="KW-0472">Membrane</keyword>
<organism evidence="11 12">
    <name type="scientific">Amnibacterium flavum</name>
    <dbReference type="NCBI Taxonomy" id="2173173"/>
    <lineage>
        <taxon>Bacteria</taxon>
        <taxon>Bacillati</taxon>
        <taxon>Actinomycetota</taxon>
        <taxon>Actinomycetes</taxon>
        <taxon>Micrococcales</taxon>
        <taxon>Microbacteriaceae</taxon>
        <taxon>Amnibacterium</taxon>
    </lineage>
</organism>
<comment type="caution">
    <text evidence="11">The sequence shown here is derived from an EMBL/GenBank/DDBJ whole genome shotgun (WGS) entry which is preliminary data.</text>
</comment>
<evidence type="ECO:0000256" key="8">
    <source>
        <dbReference type="ARBA" id="ARBA00038120"/>
    </source>
</evidence>
<accession>A0A2V1HTW9</accession>
<comment type="subcellular location">
    <subcellularLocation>
        <location evidence="1">Cell membrane</location>
    </subcellularLocation>
</comment>
<evidence type="ECO:0000313" key="12">
    <source>
        <dbReference type="Proteomes" id="UP000244893"/>
    </source>
</evidence>
<evidence type="ECO:0000256" key="4">
    <source>
        <dbReference type="ARBA" id="ARBA00022679"/>
    </source>
</evidence>
<evidence type="ECO:0000256" key="7">
    <source>
        <dbReference type="ARBA" id="ARBA00037904"/>
    </source>
</evidence>
<dbReference type="InterPro" id="IPR001173">
    <property type="entry name" value="Glyco_trans_2-like"/>
</dbReference>
<reference evidence="11 12" key="1">
    <citation type="submission" date="2018-05" db="EMBL/GenBank/DDBJ databases">
        <title>Amnibacterium sp. M8JJ-5, whole genome shotgun sequence.</title>
        <authorList>
            <person name="Tuo L."/>
        </authorList>
    </citation>
    <scope>NUCLEOTIDE SEQUENCE [LARGE SCALE GENOMIC DNA]</scope>
    <source>
        <strain evidence="11 12">M8JJ-5</strain>
    </source>
</reference>
<keyword evidence="2" id="KW-1003">Cell membrane</keyword>
<dbReference type="RefSeq" id="WP_116755752.1">
    <property type="nucleotide sequence ID" value="NZ_JBHUEX010000001.1"/>
</dbReference>
<gene>
    <name evidence="11" type="ORF">DDQ50_06130</name>
</gene>
<comment type="function">
    <text evidence="6">Catalyzes the glycosylation of 4,4'-diaponeurosporenoate, i.e. the esterification of glucose at the C1'' position with the carboxyl group of 4,4'-diaponeurosporenic acid, to form glycosyl-4,4'-diaponeurosporenoate. This is a step in the biosynthesis of staphyloxanthin, an orange pigment present in most staphylococci strains.</text>
</comment>
<dbReference type="InterPro" id="IPR029044">
    <property type="entry name" value="Nucleotide-diphossugar_trans"/>
</dbReference>
<keyword evidence="4 11" id="KW-0808">Transferase</keyword>
<dbReference type="Gene3D" id="3.90.550.10">
    <property type="entry name" value="Spore Coat Polysaccharide Biosynthesis Protein SpsA, Chain A"/>
    <property type="match status" value="1"/>
</dbReference>
<sequence>MSDSAQIELVGVVMPVRNEAALLPRALDALAESMAQARESTGVELRLLVVDDASSDGSADIAAARAGVELLRSSARSVGAARALGAAALLDGRAPERVWIASTDGDSAVPANWVLTHLRFAAAGAEALRGSIRPDPADLTLEQLDLWGRLNPPSESHPHIHGCNLGVRGDRYLQAGGFGGEEADEDVRLVIRLTAIGARVLSTDSAPVLTSARTHGRTPDGFARYVRTALEGA</sequence>
<keyword evidence="3" id="KW-0328">Glycosyltransferase</keyword>
<evidence type="ECO:0000256" key="9">
    <source>
        <dbReference type="ARBA" id="ARBA00040345"/>
    </source>
</evidence>
<evidence type="ECO:0000313" key="11">
    <source>
        <dbReference type="EMBL" id="PVZ96018.1"/>
    </source>
</evidence>
<evidence type="ECO:0000259" key="10">
    <source>
        <dbReference type="Pfam" id="PF00535"/>
    </source>
</evidence>
<dbReference type="AlphaFoldDB" id="A0A2V1HTW9"/>
<name>A0A2V1HTW9_9MICO</name>
<dbReference type="GO" id="GO:0005886">
    <property type="term" value="C:plasma membrane"/>
    <property type="evidence" value="ECO:0007669"/>
    <property type="project" value="UniProtKB-SubCell"/>
</dbReference>
<dbReference type="OrthoDB" id="9777873at2"/>
<comment type="similarity">
    <text evidence="8">Belongs to the glycosyltransferase 2 family. CrtQ subfamily.</text>
</comment>
<dbReference type="SUPFAM" id="SSF53448">
    <property type="entry name" value="Nucleotide-diphospho-sugar transferases"/>
    <property type="match status" value="1"/>
</dbReference>
<evidence type="ECO:0000256" key="3">
    <source>
        <dbReference type="ARBA" id="ARBA00022676"/>
    </source>
</evidence>
<dbReference type="Proteomes" id="UP000244893">
    <property type="component" value="Unassembled WGS sequence"/>
</dbReference>
<dbReference type="EMBL" id="QEOP01000001">
    <property type="protein sequence ID" value="PVZ96018.1"/>
    <property type="molecule type" value="Genomic_DNA"/>
</dbReference>
<dbReference type="GO" id="GO:0016757">
    <property type="term" value="F:glycosyltransferase activity"/>
    <property type="evidence" value="ECO:0007669"/>
    <property type="project" value="UniProtKB-KW"/>
</dbReference>
<proteinExistence type="inferred from homology"/>
<evidence type="ECO:0000256" key="2">
    <source>
        <dbReference type="ARBA" id="ARBA00022475"/>
    </source>
</evidence>
<protein>
    <recommendedName>
        <fullName evidence="9">4,4'-diaponeurosporenoate glycosyltransferase</fullName>
    </recommendedName>
</protein>
<dbReference type="PANTHER" id="PTHR43646:SF2">
    <property type="entry name" value="GLYCOSYLTRANSFERASE 2-LIKE DOMAIN-CONTAINING PROTEIN"/>
    <property type="match status" value="1"/>
</dbReference>
<evidence type="ECO:0000256" key="5">
    <source>
        <dbReference type="ARBA" id="ARBA00023136"/>
    </source>
</evidence>
<dbReference type="Pfam" id="PF00535">
    <property type="entry name" value="Glycos_transf_2"/>
    <property type="match status" value="1"/>
</dbReference>